<dbReference type="EMBL" id="CP054836">
    <property type="protein sequence ID" value="QKV17318.1"/>
    <property type="molecule type" value="Genomic_DNA"/>
</dbReference>
<dbReference type="PANTHER" id="PTHR42958:SF4">
    <property type="entry name" value="HYDROGENASE EXPRESSION_FORMATION PROTEIN HUPK"/>
    <property type="match status" value="1"/>
</dbReference>
<dbReference type="Gene3D" id="1.10.645.10">
    <property type="entry name" value="Cytochrome-c3 Hydrogenase, chain B"/>
    <property type="match status" value="2"/>
</dbReference>
<sequence>MDIVLPRENNGAVAVRYHPPADIAALLVGKRPEEAVRAVSAIYGICANAQAHAAVLALEAALGIEATPVTVSARALVTAMECLRENVLRIALDWPRLTGTEPIGASVRNAIGFVPEMRRALFGETDPFAPGAQASPDHGAADAVIADAEILLEQAIFGEPLDLWSRRRGNLGILSWAVGTQTPAADLIVHLVERGWVEAADEESERADFLDAAILAGCAQPAKSTVPETTLFSRRALAGPVLSLDSSGLGARYVARLAELAWLPREMKQLLEGKDVPDTVSRLSDGRGVGIVEAARGLLAHRVRLEEGLVTEYRIISPTDWNFDAKGVAARCLSALDGHGDADEKVELAHLVVNAIDPCVAYEVRHC</sequence>
<dbReference type="Pfam" id="PF00374">
    <property type="entry name" value="NiFeSe_Hases"/>
    <property type="match status" value="1"/>
</dbReference>
<dbReference type="InterPro" id="IPR001501">
    <property type="entry name" value="Ni-dep_hyd_lsu"/>
</dbReference>
<keyword evidence="3" id="KW-1185">Reference proteome</keyword>
<comment type="cofactor">
    <cofactor evidence="1">
        <name>Ni(2+)</name>
        <dbReference type="ChEBI" id="CHEBI:49786"/>
    </cofactor>
</comment>
<dbReference type="InterPro" id="IPR050867">
    <property type="entry name" value="NiFe/NiFeSe_hydrgnase_LSU"/>
</dbReference>
<dbReference type="Proteomes" id="UP000509367">
    <property type="component" value="Chromosome"/>
</dbReference>
<name>A0A6N1V9B2_9HYPH</name>
<dbReference type="KEGG" id="orm:HTY61_01985"/>
<accession>A0A6N1V9B2</accession>
<gene>
    <name evidence="2" type="ORF">HTY61_01985</name>
</gene>
<dbReference type="PANTHER" id="PTHR42958">
    <property type="entry name" value="HYDROGENASE-2 LARGE CHAIN"/>
    <property type="match status" value="1"/>
</dbReference>
<dbReference type="AlphaFoldDB" id="A0A6N1V9B2"/>
<keyword evidence="1" id="KW-0460">Magnesium</keyword>
<reference evidence="2 3" key="1">
    <citation type="submission" date="2020-06" db="EMBL/GenBank/DDBJ databases">
        <title>Oricola thermophila sp. nov. isolated from a tidal sediments.</title>
        <authorList>
            <person name="Kwon K.K."/>
            <person name="Yang S.-H."/>
            <person name="Park M.-J."/>
        </authorList>
    </citation>
    <scope>NUCLEOTIDE SEQUENCE [LARGE SCALE GENOMIC DNA]</scope>
    <source>
        <strain evidence="2 3">MEBiC13590</strain>
    </source>
</reference>
<evidence type="ECO:0000313" key="2">
    <source>
        <dbReference type="EMBL" id="QKV17318.1"/>
    </source>
</evidence>
<evidence type="ECO:0000256" key="1">
    <source>
        <dbReference type="PIRSR" id="PIRSR601501-1"/>
    </source>
</evidence>
<organism evidence="2 3">
    <name type="scientific">Oricola thermophila</name>
    <dbReference type="NCBI Taxonomy" id="2742145"/>
    <lineage>
        <taxon>Bacteria</taxon>
        <taxon>Pseudomonadati</taxon>
        <taxon>Pseudomonadota</taxon>
        <taxon>Alphaproteobacteria</taxon>
        <taxon>Hyphomicrobiales</taxon>
        <taxon>Ahrensiaceae</taxon>
        <taxon>Oricola</taxon>
    </lineage>
</organism>
<dbReference type="GO" id="GO:0016151">
    <property type="term" value="F:nickel cation binding"/>
    <property type="evidence" value="ECO:0007669"/>
    <property type="project" value="InterPro"/>
</dbReference>
<dbReference type="SUPFAM" id="SSF56762">
    <property type="entry name" value="HydB/Nqo4-like"/>
    <property type="match status" value="1"/>
</dbReference>
<keyword evidence="1" id="KW-0533">Nickel</keyword>
<keyword evidence="1" id="KW-0479">Metal-binding</keyword>
<dbReference type="RefSeq" id="WP_175275214.1">
    <property type="nucleotide sequence ID" value="NZ_CP054836.1"/>
</dbReference>
<evidence type="ECO:0000313" key="3">
    <source>
        <dbReference type="Proteomes" id="UP000509367"/>
    </source>
</evidence>
<proteinExistence type="predicted"/>
<feature type="binding site" evidence="1">
    <location>
        <position position="359"/>
    </location>
    <ligand>
        <name>Ni(2+)</name>
        <dbReference type="ChEBI" id="CHEBI:49786"/>
    </ligand>
</feature>
<feature type="binding site" evidence="1">
    <location>
        <position position="315"/>
    </location>
    <ligand>
        <name>Mg(2+)</name>
        <dbReference type="ChEBI" id="CHEBI:18420"/>
    </ligand>
</feature>
<dbReference type="InterPro" id="IPR029014">
    <property type="entry name" value="NiFe-Hase_large"/>
</dbReference>
<protein>
    <submittedName>
        <fullName evidence="2">Nickel-dependent hydrogenase large subunit</fullName>
    </submittedName>
</protein>